<organism evidence="3 4">
    <name type="scientific">Aquilegia coerulea</name>
    <name type="common">Rocky mountain columbine</name>
    <dbReference type="NCBI Taxonomy" id="218851"/>
    <lineage>
        <taxon>Eukaryota</taxon>
        <taxon>Viridiplantae</taxon>
        <taxon>Streptophyta</taxon>
        <taxon>Embryophyta</taxon>
        <taxon>Tracheophyta</taxon>
        <taxon>Spermatophyta</taxon>
        <taxon>Magnoliopsida</taxon>
        <taxon>Ranunculales</taxon>
        <taxon>Ranunculaceae</taxon>
        <taxon>Thalictroideae</taxon>
        <taxon>Aquilegia</taxon>
    </lineage>
</organism>
<dbReference type="STRING" id="218851.A0A2G5DY65"/>
<feature type="chain" id="PRO_5013962517" evidence="2">
    <location>
        <begin position="21"/>
        <end position="118"/>
    </location>
</feature>
<feature type="signal peptide" evidence="2">
    <location>
        <begin position="1"/>
        <end position="20"/>
    </location>
</feature>
<dbReference type="Proteomes" id="UP000230069">
    <property type="component" value="Unassembled WGS sequence"/>
</dbReference>
<keyword evidence="2" id="KW-0732">Signal</keyword>
<gene>
    <name evidence="3" type="ORF">AQUCO_01400775v1</name>
</gene>
<dbReference type="FunCoup" id="A0A2G5DY65">
    <property type="interactions" value="2"/>
</dbReference>
<sequence>MIIKIITFIVMVMQLGNVVAEVDDELPPLVQSPPVMKESSHSTLRSIETLVVVLAAITIIAVIAGIIARICGGRHFGGSGEHDIEGWIERKCRSCIDAGVPVVQPIDSSKPSTQAAKV</sequence>
<keyword evidence="1" id="KW-1133">Transmembrane helix</keyword>
<proteinExistence type="predicted"/>
<dbReference type="OrthoDB" id="1934079at2759"/>
<evidence type="ECO:0000313" key="3">
    <source>
        <dbReference type="EMBL" id="PIA48396.1"/>
    </source>
</evidence>
<dbReference type="EMBL" id="KZ305031">
    <property type="protein sequence ID" value="PIA48396.1"/>
    <property type="molecule type" value="Genomic_DNA"/>
</dbReference>
<evidence type="ECO:0000256" key="1">
    <source>
        <dbReference type="SAM" id="Phobius"/>
    </source>
</evidence>
<dbReference type="AlphaFoldDB" id="A0A2G5DY65"/>
<keyword evidence="1" id="KW-0812">Transmembrane</keyword>
<evidence type="ECO:0000256" key="2">
    <source>
        <dbReference type="SAM" id="SignalP"/>
    </source>
</evidence>
<keyword evidence="1" id="KW-0472">Membrane</keyword>
<evidence type="ECO:0000313" key="4">
    <source>
        <dbReference type="Proteomes" id="UP000230069"/>
    </source>
</evidence>
<reference evidence="3 4" key="1">
    <citation type="submission" date="2017-09" db="EMBL/GenBank/DDBJ databases">
        <title>WGS assembly of Aquilegia coerulea Goldsmith.</title>
        <authorList>
            <person name="Hodges S."/>
            <person name="Kramer E."/>
            <person name="Nordborg M."/>
            <person name="Tomkins J."/>
            <person name="Borevitz J."/>
            <person name="Derieg N."/>
            <person name="Yan J."/>
            <person name="Mihaltcheva S."/>
            <person name="Hayes R.D."/>
            <person name="Rokhsar D."/>
        </authorList>
    </citation>
    <scope>NUCLEOTIDE SEQUENCE [LARGE SCALE GENOMIC DNA]</scope>
    <source>
        <strain evidence="4">cv. Goldsmith</strain>
    </source>
</reference>
<protein>
    <submittedName>
        <fullName evidence="3">Uncharacterized protein</fullName>
    </submittedName>
</protein>
<dbReference type="PANTHER" id="PTHR33429">
    <property type="entry name" value="OS02G0708000 PROTEIN-RELATED"/>
    <property type="match status" value="1"/>
</dbReference>
<keyword evidence="4" id="KW-1185">Reference proteome</keyword>
<dbReference type="PANTHER" id="PTHR33429:SF19">
    <property type="entry name" value="FISSION REGULATOR-LIKE PROTEIN"/>
    <property type="match status" value="1"/>
</dbReference>
<dbReference type="InParanoid" id="A0A2G5DY65"/>
<name>A0A2G5DY65_AQUCA</name>
<accession>A0A2G5DY65</accession>
<feature type="transmembrane region" description="Helical" evidence="1">
    <location>
        <begin position="44"/>
        <end position="68"/>
    </location>
</feature>